<evidence type="ECO:0000256" key="1">
    <source>
        <dbReference type="SAM" id="Phobius"/>
    </source>
</evidence>
<gene>
    <name evidence="2" type="ORF">O0S08_36060</name>
</gene>
<keyword evidence="1" id="KW-1133">Transmembrane helix</keyword>
<evidence type="ECO:0000313" key="3">
    <source>
        <dbReference type="Proteomes" id="UP001164459"/>
    </source>
</evidence>
<dbReference type="Proteomes" id="UP001164459">
    <property type="component" value="Chromosome"/>
</dbReference>
<sequence length="113" mass="11666">MTYYSSPTEGGAHMSMSGVIFGIFAIVAGPDMTPQDVAPSDAARENLLSDEAVEQAFGDGADEEADHAISRTQTCVGGGTCGDGYHCCGDGTRDWCCPQTSGCGPSYPDDGCR</sequence>
<organism evidence="2 3">
    <name type="scientific">Nannocystis punicea</name>
    <dbReference type="NCBI Taxonomy" id="2995304"/>
    <lineage>
        <taxon>Bacteria</taxon>
        <taxon>Pseudomonadati</taxon>
        <taxon>Myxococcota</taxon>
        <taxon>Polyangia</taxon>
        <taxon>Nannocystales</taxon>
        <taxon>Nannocystaceae</taxon>
        <taxon>Nannocystis</taxon>
    </lineage>
</organism>
<evidence type="ECO:0000313" key="2">
    <source>
        <dbReference type="EMBL" id="WAS91628.1"/>
    </source>
</evidence>
<keyword evidence="3" id="KW-1185">Reference proteome</keyword>
<keyword evidence="1" id="KW-0812">Transmembrane</keyword>
<dbReference type="RefSeq" id="WP_269033990.1">
    <property type="nucleotide sequence ID" value="NZ_CP114040.1"/>
</dbReference>
<accession>A0ABY7GXC0</accession>
<feature type="transmembrane region" description="Helical" evidence="1">
    <location>
        <begin position="12"/>
        <end position="29"/>
    </location>
</feature>
<reference evidence="2" key="1">
    <citation type="submission" date="2022-11" db="EMBL/GenBank/DDBJ databases">
        <title>Minimal conservation of predation-associated metabolite biosynthetic gene clusters underscores biosynthetic potential of Myxococcota including descriptions for ten novel species: Archangium lansinium sp. nov., Myxococcus landrumus sp. nov., Nannocystis bai.</title>
        <authorList>
            <person name="Ahearne A."/>
            <person name="Stevens C."/>
            <person name="Dowd S."/>
        </authorList>
    </citation>
    <scope>NUCLEOTIDE SEQUENCE</scope>
    <source>
        <strain evidence="2">Fl3</strain>
    </source>
</reference>
<dbReference type="EMBL" id="CP114040">
    <property type="protein sequence ID" value="WAS91628.1"/>
    <property type="molecule type" value="Genomic_DNA"/>
</dbReference>
<protein>
    <submittedName>
        <fullName evidence="2">Uncharacterized protein</fullName>
    </submittedName>
</protein>
<name>A0ABY7GXC0_9BACT</name>
<keyword evidence="1" id="KW-0472">Membrane</keyword>
<proteinExistence type="predicted"/>